<name>A0A486XGZ3_9GAMM</name>
<dbReference type="PANTHER" id="PTHR11669:SF8">
    <property type="entry name" value="DNA POLYMERASE III SUBUNIT DELTA"/>
    <property type="match status" value="1"/>
</dbReference>
<gene>
    <name evidence="4" type="ORF">BAL341_325</name>
</gene>
<dbReference type="InterPro" id="IPR004622">
    <property type="entry name" value="DNA_pol_HolB"/>
</dbReference>
<keyword evidence="2" id="KW-0239">DNA-directed DNA polymerase</keyword>
<sequence length="297" mass="32866">MLPWLHTYQQQLSTLLYSNKLAHGLLLFGPRGIGKQQLAQWLLSALVCTAEQKPCQQCKSCLLRRAGNHADILLVDSSGSSIGVDAIRQLSQFMHGRAQQQANKVVLLPEAEKLTESAANALLKTLEEPPQNSYLILLSTASNTLAPTLLSRCQQWPLAGQFDALTQQWLQAQSNRQVPAFLLEYCGGGPLQALSMLESGEADQIELALHGIGQFIAGQHSLEQLVKQLDAVASLAALFGWYLRQTVLPQMIGEKAVKLLAIQQLYRRFCRDERQIIGQNKALALSAFLCELKRLQQ</sequence>
<dbReference type="InterPro" id="IPR050238">
    <property type="entry name" value="DNA_Rep/Repair_Clamp_Loader"/>
</dbReference>
<evidence type="ECO:0000256" key="2">
    <source>
        <dbReference type="ARBA" id="ARBA00022932"/>
    </source>
</evidence>
<keyword evidence="4" id="KW-0548">Nucleotidyltransferase</keyword>
<evidence type="ECO:0000313" key="4">
    <source>
        <dbReference type="EMBL" id="VHO01392.1"/>
    </source>
</evidence>
<keyword evidence="4" id="KW-0808">Transferase</keyword>
<protein>
    <recommendedName>
        <fullName evidence="1">DNA-directed DNA polymerase</fullName>
        <ecNumber evidence="1">2.7.7.7</ecNumber>
    </recommendedName>
</protein>
<accession>A0A486XGZ3</accession>
<dbReference type="InterPro" id="IPR027417">
    <property type="entry name" value="P-loop_NTPase"/>
</dbReference>
<dbReference type="GO" id="GO:0006261">
    <property type="term" value="P:DNA-templated DNA replication"/>
    <property type="evidence" value="ECO:0007669"/>
    <property type="project" value="TreeGrafter"/>
</dbReference>
<dbReference type="GO" id="GO:0009360">
    <property type="term" value="C:DNA polymerase III complex"/>
    <property type="evidence" value="ECO:0007669"/>
    <property type="project" value="TreeGrafter"/>
</dbReference>
<proteinExistence type="predicted"/>
<evidence type="ECO:0000256" key="3">
    <source>
        <dbReference type="ARBA" id="ARBA00049244"/>
    </source>
</evidence>
<evidence type="ECO:0000256" key="1">
    <source>
        <dbReference type="ARBA" id="ARBA00012417"/>
    </source>
</evidence>
<dbReference type="PANTHER" id="PTHR11669">
    <property type="entry name" value="REPLICATION FACTOR C / DNA POLYMERASE III GAMMA-TAU SUBUNIT"/>
    <property type="match status" value="1"/>
</dbReference>
<organism evidence="4">
    <name type="scientific">Rheinheimera sp. BAL341</name>
    <dbReference type="NCBI Taxonomy" id="1708203"/>
    <lineage>
        <taxon>Bacteria</taxon>
        <taxon>Pseudomonadati</taxon>
        <taxon>Pseudomonadota</taxon>
        <taxon>Gammaproteobacteria</taxon>
        <taxon>Chromatiales</taxon>
        <taxon>Chromatiaceae</taxon>
        <taxon>Rheinheimera</taxon>
    </lineage>
</organism>
<comment type="catalytic activity">
    <reaction evidence="3">
        <text>DNA(n) + a 2'-deoxyribonucleoside 5'-triphosphate = DNA(n+1) + diphosphate</text>
        <dbReference type="Rhea" id="RHEA:22508"/>
        <dbReference type="Rhea" id="RHEA-COMP:17339"/>
        <dbReference type="Rhea" id="RHEA-COMP:17340"/>
        <dbReference type="ChEBI" id="CHEBI:33019"/>
        <dbReference type="ChEBI" id="CHEBI:61560"/>
        <dbReference type="ChEBI" id="CHEBI:173112"/>
        <dbReference type="EC" id="2.7.7.7"/>
    </reaction>
</comment>
<dbReference type="Pfam" id="PF13177">
    <property type="entry name" value="DNA_pol3_delta2"/>
    <property type="match status" value="1"/>
</dbReference>
<dbReference type="AlphaFoldDB" id="A0A486XGZ3"/>
<dbReference type="NCBIfam" id="TIGR00678">
    <property type="entry name" value="holB"/>
    <property type="match status" value="1"/>
</dbReference>
<dbReference type="Gene3D" id="3.40.50.300">
    <property type="entry name" value="P-loop containing nucleotide triphosphate hydrolases"/>
    <property type="match status" value="1"/>
</dbReference>
<dbReference type="EC" id="2.7.7.7" evidence="1"/>
<dbReference type="GO" id="GO:0008408">
    <property type="term" value="F:3'-5' exonuclease activity"/>
    <property type="evidence" value="ECO:0007669"/>
    <property type="project" value="InterPro"/>
</dbReference>
<dbReference type="EMBL" id="CAAJGR010000048">
    <property type="protein sequence ID" value="VHO01392.1"/>
    <property type="molecule type" value="Genomic_DNA"/>
</dbReference>
<reference evidence="4" key="1">
    <citation type="submission" date="2019-04" db="EMBL/GenBank/DDBJ databases">
        <authorList>
            <person name="Brambilla D."/>
        </authorList>
    </citation>
    <scope>NUCLEOTIDE SEQUENCE</scope>
    <source>
        <strain evidence="4">BAL1</strain>
    </source>
</reference>
<dbReference type="GO" id="GO:0003887">
    <property type="term" value="F:DNA-directed DNA polymerase activity"/>
    <property type="evidence" value="ECO:0007669"/>
    <property type="project" value="UniProtKB-KW"/>
</dbReference>
<dbReference type="SUPFAM" id="SSF52540">
    <property type="entry name" value="P-loop containing nucleoside triphosphate hydrolases"/>
    <property type="match status" value="1"/>
</dbReference>